<dbReference type="InterPro" id="IPR036439">
    <property type="entry name" value="Dockerin_dom_sf"/>
</dbReference>
<dbReference type="Gene3D" id="2.60.40.1120">
    <property type="entry name" value="Carboxypeptidase-like, regulatory domain"/>
    <property type="match status" value="1"/>
</dbReference>
<dbReference type="PANTHER" id="PTHR46211:SF14">
    <property type="entry name" value="GLYCEROPHOSPHODIESTER PHOSPHODIESTERASE"/>
    <property type="match status" value="1"/>
</dbReference>
<keyword evidence="1" id="KW-0732">Signal</keyword>
<comment type="caution">
    <text evidence="3">The sequence shown here is derived from an EMBL/GenBank/DDBJ whole genome shotgun (WGS) entry which is preliminary data.</text>
</comment>
<feature type="chain" id="PRO_5045142480" evidence="1">
    <location>
        <begin position="27"/>
        <end position="1669"/>
    </location>
</feature>
<dbReference type="SUPFAM" id="SSF63446">
    <property type="entry name" value="Type I dockerin domain"/>
    <property type="match status" value="1"/>
</dbReference>
<feature type="signal peptide" evidence="1">
    <location>
        <begin position="1"/>
        <end position="26"/>
    </location>
</feature>
<dbReference type="PROSITE" id="PS00018">
    <property type="entry name" value="EF_HAND_1"/>
    <property type="match status" value="1"/>
</dbReference>
<dbReference type="InterPro" id="IPR010496">
    <property type="entry name" value="AL/BT2_dom"/>
</dbReference>
<organism evidence="3 4">
    <name type="scientific">Marinicrinis lubricantis</name>
    <dbReference type="NCBI Taxonomy" id="2086470"/>
    <lineage>
        <taxon>Bacteria</taxon>
        <taxon>Bacillati</taxon>
        <taxon>Bacillota</taxon>
        <taxon>Bacilli</taxon>
        <taxon>Bacillales</taxon>
        <taxon>Paenibacillaceae</taxon>
    </lineage>
</organism>
<name>A0ABW1IRR8_9BACL</name>
<dbReference type="Pfam" id="PF06452">
    <property type="entry name" value="CBM9_1"/>
    <property type="match status" value="1"/>
</dbReference>
<dbReference type="Gene3D" id="2.60.120.560">
    <property type="entry name" value="Exo-inulinase, domain 1"/>
    <property type="match status" value="2"/>
</dbReference>
<gene>
    <name evidence="3" type="ORF">ACFPXP_15455</name>
</gene>
<dbReference type="Gene3D" id="1.10.1330.10">
    <property type="entry name" value="Dockerin domain"/>
    <property type="match status" value="1"/>
</dbReference>
<dbReference type="InterPro" id="IPR030395">
    <property type="entry name" value="GP_PDE_dom"/>
</dbReference>
<dbReference type="Pfam" id="PF06439">
    <property type="entry name" value="3keto-disac_hyd"/>
    <property type="match status" value="1"/>
</dbReference>
<evidence type="ECO:0000313" key="3">
    <source>
        <dbReference type="EMBL" id="MFC5987802.1"/>
    </source>
</evidence>
<reference evidence="4" key="1">
    <citation type="journal article" date="2019" name="Int. J. Syst. Evol. Microbiol.">
        <title>The Global Catalogue of Microorganisms (GCM) 10K type strain sequencing project: providing services to taxonomists for standard genome sequencing and annotation.</title>
        <authorList>
            <consortium name="The Broad Institute Genomics Platform"/>
            <consortium name="The Broad Institute Genome Sequencing Center for Infectious Disease"/>
            <person name="Wu L."/>
            <person name="Ma J."/>
        </authorList>
    </citation>
    <scope>NUCLEOTIDE SEQUENCE [LARGE SCALE GENOMIC DNA]</scope>
    <source>
        <strain evidence="4">CCM 8749</strain>
    </source>
</reference>
<dbReference type="InterPro" id="IPR002102">
    <property type="entry name" value="Cohesin_dom"/>
</dbReference>
<dbReference type="SUPFAM" id="SSF49344">
    <property type="entry name" value="CBD9-like"/>
    <property type="match status" value="1"/>
</dbReference>
<feature type="domain" description="GP-PDE" evidence="2">
    <location>
        <begin position="1046"/>
        <end position="1287"/>
    </location>
</feature>
<dbReference type="RefSeq" id="WP_379895218.1">
    <property type="nucleotide sequence ID" value="NZ_CBCSCT010000027.1"/>
</dbReference>
<dbReference type="PROSITE" id="PS51704">
    <property type="entry name" value="GP_PDE"/>
    <property type="match status" value="1"/>
</dbReference>
<dbReference type="InterPro" id="IPR002105">
    <property type="entry name" value="Dockerin_1_rpt"/>
</dbReference>
<dbReference type="InterPro" id="IPR017946">
    <property type="entry name" value="PLC-like_Pdiesterase_TIM-brl"/>
</dbReference>
<dbReference type="CDD" id="cd08547">
    <property type="entry name" value="Type_II_cohesin"/>
    <property type="match status" value="1"/>
</dbReference>
<evidence type="ECO:0000313" key="4">
    <source>
        <dbReference type="Proteomes" id="UP001596250"/>
    </source>
</evidence>
<dbReference type="Gene3D" id="2.60.40.680">
    <property type="match status" value="1"/>
</dbReference>
<dbReference type="Gene3D" id="3.20.20.190">
    <property type="entry name" value="Phosphatidylinositol (PI) phosphodiesterase"/>
    <property type="match status" value="1"/>
</dbReference>
<dbReference type="SUPFAM" id="SSF49384">
    <property type="entry name" value="Carbohydrate-binding domain"/>
    <property type="match status" value="1"/>
</dbReference>
<evidence type="ECO:0000256" key="1">
    <source>
        <dbReference type="SAM" id="SignalP"/>
    </source>
</evidence>
<dbReference type="Pfam" id="PF03009">
    <property type="entry name" value="GDPD"/>
    <property type="match status" value="1"/>
</dbReference>
<proteinExistence type="predicted"/>
<dbReference type="EMBL" id="JBHSQV010000170">
    <property type="protein sequence ID" value="MFC5987802.1"/>
    <property type="molecule type" value="Genomic_DNA"/>
</dbReference>
<accession>A0ABW1IRR8</accession>
<dbReference type="SUPFAM" id="SSF51695">
    <property type="entry name" value="PLC-like phosphodiesterases"/>
    <property type="match status" value="1"/>
</dbReference>
<dbReference type="InterPro" id="IPR008965">
    <property type="entry name" value="CBM2/CBM3_carb-bd_dom_sf"/>
</dbReference>
<keyword evidence="4" id="KW-1185">Reference proteome</keyword>
<dbReference type="Gene3D" id="2.60.40.1190">
    <property type="match status" value="1"/>
</dbReference>
<dbReference type="InterPro" id="IPR018247">
    <property type="entry name" value="EF_Hand_1_Ca_BS"/>
</dbReference>
<sequence>MKLGKSLVWALITAILLTSFPWTADAAEEISERKSLQIRKTAVPPVIDGLPSETLWQVNTPVDVRFEEGNEQDAWFGVLWDNQYLYVAVSIEDEKYVHNAPGSWFEQDSVSLFLDPTHHRSAPFTENDLQIGLVYQPNTTTPSFYFGSAPNHASKDENSILRAIQTTDFGWTAEIAIPWDMLQYNPLTSQTLGFEIGVTDRDDPSTSPKNSYWSAYNSVSFWNDTTGYGDLLLSQEIVAGDADDVLLNENFEGYAMGETPQGWISSINGSSPEFTVVEDTYGNKRLQFDGSSAGQQSRIVAPVQWDNYTIEADVRFESVLNSARWAALMFRAPSSGDAPYNQMAVRQNGTYEIAYRDASNNWAVPESGSWGAPLELGKDYTMKVRVFGRNIKEYIKAAEDEQYTLLTDRTLPTELLVERGKVGFQADQSKVSFDNLKVTRISVDELHSNLPQTVEALTGPFEPAFTAAYSDGVVEAVYSDGLQLHSSNEEVLKIVDNQLYPMQAGTVTLTAVYYQSELTTEITVTPSTQGPAVIELSHEPGYILATVGESVSLNSIEFHADFNDFTTGTVKGTDVEWQSAHPEVQFTEDTMTVSKAGVFTVNAISQELSIPVMIVARADAESEYVLYEQSFDQLTSGQLPDEWSVIEGSASKISVVDGSLVIDASAAPNNPSRVLLPAYLGQFGNYNIEADVTHLAANESTRWNSIMFRVQNDNYPYYQMAVRQNATPANGVEFAVRTPANQWHVPEKGAYSEVIDANKMYRYTIQAYDHRVREWIDDELLIDTDLASDYGAGRIGLQANGSIMKVDNIRVTLRQEALPEMPSDRFVQVTEPQSTVPLAPSIITEAEHLQHMIGQETPFMPATVIFRINEELSIIDRTGSTIGNLKMVLPVVADQIIPAIYVRTEAETDAAVQFLKHSQIEDAFIISADGNLVKRAREAYPILRGVVEFQVSGELTEEQLMDIRRTTNSSLAKIAQLPKEAATREQVSYLQMRLITVWAAAQEASDPLSIHELLTAGVNGIVTPSPEGIYNALDVYNYGTTLLRRPLVIGHRGIPALAPENTLEGAKVAYANGSDIIENDIYITKDGHIVIMHDATLDRTTNGTGNVEDYTLAQLQNILANDQFPAEYPTAKIPTLEQFFDEFKHTELVHFVEIKSYKPEIVDALIELIQEKDIEDQVVVISFSADQLKRLGEKMPGMSLGFLTGGIANEDKVLRSLREALKTVQPLNATFNTSYGGLGEQFMEAAKHRGLTIWPWTYRNQDDYIKYFLDGTYGLTTDYAHWSADWAAELIPSSESLNLSTQESVDISAKIETYKREQQEIKPEIVLLDGKQYVQVSDSTVTGVTYGTAHALLRYTQTLENGASYDLYSKPIAFHVQGSSETLLKLSGPAQVSTGDTFTLSVDAQGAKDLYGTVVKIAYDPSQLKVVDTNAAAPGTQVSISDWLGGTAIANEADHAEGTVTFGVTKLGREAGVSGEGQLAEITFAVLAPAGETVQIGFVNEAIQMTNSRNEPISFQTAAYSAPIVDLPMIQGSVEVDPSQHLNDLSGFTVILEKEHSVIDQTVTDTQGGYTFITPEAGSYNIKVSAVGYLGAEAAVAVSSGEDVNVPAITMIVGDFDGSGKIDILDISLIARSYLQKPEGHAAMYDVDRDGDIDLYDIVSAALHFGVSK</sequence>
<dbReference type="SUPFAM" id="SSF49478">
    <property type="entry name" value="Cna protein B-type domain"/>
    <property type="match status" value="1"/>
</dbReference>
<dbReference type="InterPro" id="IPR010502">
    <property type="entry name" value="Carb-bd_dom_fam9"/>
</dbReference>
<dbReference type="Pfam" id="PF13620">
    <property type="entry name" value="CarboxypepD_reg"/>
    <property type="match status" value="1"/>
</dbReference>
<evidence type="ECO:0000259" key="2">
    <source>
        <dbReference type="PROSITE" id="PS51704"/>
    </source>
</evidence>
<dbReference type="Pfam" id="PF00963">
    <property type="entry name" value="Cohesin"/>
    <property type="match status" value="1"/>
</dbReference>
<protein>
    <submittedName>
        <fullName evidence="3">Glycerophosphodiester phosphodiesterase family protein</fullName>
    </submittedName>
</protein>
<dbReference type="Pfam" id="PF00404">
    <property type="entry name" value="Dockerin_1"/>
    <property type="match status" value="1"/>
</dbReference>
<dbReference type="Proteomes" id="UP001596250">
    <property type="component" value="Unassembled WGS sequence"/>
</dbReference>
<dbReference type="PANTHER" id="PTHR46211">
    <property type="entry name" value="GLYCEROPHOSPHORYL DIESTER PHOSPHODIESTERASE"/>
    <property type="match status" value="1"/>
</dbReference>